<protein>
    <submittedName>
        <fullName evidence="1">Uncharacterized protein</fullName>
    </submittedName>
</protein>
<reference evidence="1" key="1">
    <citation type="journal article" date="2021" name="Proc. Natl. Acad. Sci. U.S.A.">
        <title>A Catalog of Tens of Thousands of Viruses from Human Metagenomes Reveals Hidden Associations with Chronic Diseases.</title>
        <authorList>
            <person name="Tisza M.J."/>
            <person name="Buck C.B."/>
        </authorList>
    </citation>
    <scope>NUCLEOTIDE SEQUENCE</scope>
    <source>
        <strain evidence="1">CtgEf1</strain>
    </source>
</reference>
<name>A0A8S5SL63_9CAUD</name>
<organism evidence="1">
    <name type="scientific">Myoviridae sp. ctgEf1</name>
    <dbReference type="NCBI Taxonomy" id="2827699"/>
    <lineage>
        <taxon>Viruses</taxon>
        <taxon>Duplodnaviria</taxon>
        <taxon>Heunggongvirae</taxon>
        <taxon>Uroviricota</taxon>
        <taxon>Caudoviricetes</taxon>
    </lineage>
</organism>
<evidence type="ECO:0000313" key="1">
    <source>
        <dbReference type="EMBL" id="DAF51702.1"/>
    </source>
</evidence>
<sequence length="50" mass="5854">MFSRNTYSLTIFTQYFIQLCCKVLVSAQSSNLNITYEPTIMITTSIKYYL</sequence>
<accession>A0A8S5SL63</accession>
<proteinExistence type="predicted"/>
<dbReference type="EMBL" id="BK032620">
    <property type="protein sequence ID" value="DAF51702.1"/>
    <property type="molecule type" value="Genomic_DNA"/>
</dbReference>